<gene>
    <name evidence="1" type="primary">mhpC_1</name>
    <name evidence="1" type="ORF">TRIHO_09080</name>
</gene>
<evidence type="ECO:0000313" key="1">
    <source>
        <dbReference type="EMBL" id="KUP94172.1"/>
    </source>
</evidence>
<dbReference type="GO" id="GO:0016787">
    <property type="term" value="F:hydrolase activity"/>
    <property type="evidence" value="ECO:0007669"/>
    <property type="project" value="UniProtKB-KW"/>
</dbReference>
<keyword evidence="1" id="KW-0378">Hydrolase</keyword>
<dbReference type="EMBL" id="LPUY01000025">
    <property type="protein sequence ID" value="KUP94172.1"/>
    <property type="molecule type" value="Genomic_DNA"/>
</dbReference>
<keyword evidence="2" id="KW-1185">Reference proteome</keyword>
<dbReference type="Gene3D" id="3.40.50.1820">
    <property type="entry name" value="alpha/beta hydrolase"/>
    <property type="match status" value="1"/>
</dbReference>
<dbReference type="EC" id="3.7.1.14" evidence="1"/>
<name>A0A132C1P1_9RHOB</name>
<proteinExistence type="predicted"/>
<evidence type="ECO:0000313" key="2">
    <source>
        <dbReference type="Proteomes" id="UP000068382"/>
    </source>
</evidence>
<dbReference type="SUPFAM" id="SSF53474">
    <property type="entry name" value="alpha/beta-Hydrolases"/>
    <property type="match status" value="1"/>
</dbReference>
<dbReference type="AlphaFoldDB" id="A0A132C1P1"/>
<dbReference type="InterPro" id="IPR029058">
    <property type="entry name" value="AB_hydrolase_fold"/>
</dbReference>
<reference evidence="1 2" key="1">
    <citation type="submission" date="2015-12" db="EMBL/GenBank/DDBJ databases">
        <title>Genome sequence of the marine Rhodobacteraceae strain O3.65, Candidatus Tritonibacter horizontis.</title>
        <authorList>
            <person name="Poehlein A."/>
            <person name="Giebel H.A."/>
            <person name="Voget S."/>
            <person name="Brinkhoff T."/>
        </authorList>
    </citation>
    <scope>NUCLEOTIDE SEQUENCE [LARGE SCALE GENOMIC DNA]</scope>
    <source>
        <strain evidence="1 2">O3.65</strain>
    </source>
</reference>
<sequence length="98" mass="11320">MDRSNLDAMLNYYRVLFPSEPYAEYPDAPPMITMPTLVIYGKNDPYLLADGLNGLWNYVSGDLTINTWTDTGHFAQHEQPERLTQRLVEWLARPETQA</sequence>
<organism evidence="1 2">
    <name type="scientific">Tritonibacter horizontis</name>
    <dbReference type="NCBI Taxonomy" id="1768241"/>
    <lineage>
        <taxon>Bacteria</taxon>
        <taxon>Pseudomonadati</taxon>
        <taxon>Pseudomonadota</taxon>
        <taxon>Alphaproteobacteria</taxon>
        <taxon>Rhodobacterales</taxon>
        <taxon>Paracoccaceae</taxon>
        <taxon>Tritonibacter</taxon>
    </lineage>
</organism>
<protein>
    <submittedName>
        <fullName evidence="1">2-hydroxy-6-oxononadienedioate/2-hydroxy-6-oxononatrienedioate hydrolase</fullName>
        <ecNumber evidence="1">3.7.1.14</ecNumber>
    </submittedName>
</protein>
<dbReference type="Proteomes" id="UP000068382">
    <property type="component" value="Unassembled WGS sequence"/>
</dbReference>
<comment type="caution">
    <text evidence="1">The sequence shown here is derived from an EMBL/GenBank/DDBJ whole genome shotgun (WGS) entry which is preliminary data.</text>
</comment>
<accession>A0A132C1P1</accession>